<feature type="chain" id="PRO_5038999488" evidence="1">
    <location>
        <begin position="26"/>
        <end position="349"/>
    </location>
</feature>
<name>D4MNC1_9FIRM</name>
<organism evidence="3 4">
    <name type="scientific">[Eubacterium] siraeum V10Sc8a</name>
    <dbReference type="NCBI Taxonomy" id="717961"/>
    <lineage>
        <taxon>Bacteria</taxon>
        <taxon>Bacillati</taxon>
        <taxon>Bacillota</taxon>
        <taxon>Clostridia</taxon>
        <taxon>Eubacteriales</taxon>
        <taxon>Oscillospiraceae</taxon>
        <taxon>Oscillospiraceae incertae sedis</taxon>
    </lineage>
</organism>
<evidence type="ECO:0000256" key="1">
    <source>
        <dbReference type="SAM" id="SignalP"/>
    </source>
</evidence>
<feature type="signal peptide" evidence="1">
    <location>
        <begin position="1"/>
        <end position="25"/>
    </location>
</feature>
<dbReference type="PROSITE" id="PS51257">
    <property type="entry name" value="PROKAR_LIPOPROTEIN"/>
    <property type="match status" value="1"/>
</dbReference>
<evidence type="ECO:0000313" key="4">
    <source>
        <dbReference type="Proteomes" id="UP000007050"/>
    </source>
</evidence>
<evidence type="ECO:0000313" key="3">
    <source>
        <dbReference type="EMBL" id="CBL35254.1"/>
    </source>
</evidence>
<dbReference type="Proteomes" id="UP000007050">
    <property type="component" value="Chromosome"/>
</dbReference>
<dbReference type="SUPFAM" id="SSF54001">
    <property type="entry name" value="Cysteine proteinases"/>
    <property type="match status" value="1"/>
</dbReference>
<reference evidence="3 4" key="2">
    <citation type="submission" date="2010-03" db="EMBL/GenBank/DDBJ databases">
        <authorList>
            <person name="Pajon A."/>
        </authorList>
    </citation>
    <scope>NUCLEOTIDE SEQUENCE [LARGE SCALE GENOMIC DNA]</scope>
    <source>
        <strain evidence="3 4">V10Sc8a</strain>
    </source>
</reference>
<dbReference type="EMBL" id="FP929059">
    <property type="protein sequence ID" value="CBL35254.1"/>
    <property type="molecule type" value="Genomic_DNA"/>
</dbReference>
<evidence type="ECO:0000259" key="2">
    <source>
        <dbReference type="SMART" id="SM00460"/>
    </source>
</evidence>
<dbReference type="SMART" id="SM00460">
    <property type="entry name" value="TGc"/>
    <property type="match status" value="1"/>
</dbReference>
<dbReference type="AlphaFoldDB" id="D4MNC1"/>
<dbReference type="KEGG" id="esr:ES1_24410"/>
<sequence>MKRLTNEKTAIILAVSVILSVTACSADGVAYVDGNRSEPGFSSSAAATSGTICEESTLPATVSITTATTTKAKETTAVLTTVASTPATTAEPKWKETKKSAEMYLNTSVYSRTKAYLGAPTADLYMINDKVKVVAVTDTDYYKLENGRFIHCDYLSSEKTVVQTTTVTTPPPETTVPAAVTTANKQTPIKKGKYISSGYEPLDEKIQPILDKIITKDMSDKQKLKAVYDYLMQSSYIERTLLIPQNKKQYTEQLYACFIIDNKYGVCYDFTSAFKYMTRSLGFDTRMIYGYHTNPGGGAGEHSWAEIDIKGTTYIFDPAIEKILINEGYSGSSRFMRTYNEIGKYYIFN</sequence>
<accession>D4MNC1</accession>
<keyword evidence="1" id="KW-0732">Signal</keyword>
<reference evidence="3 4" key="1">
    <citation type="submission" date="2010-03" db="EMBL/GenBank/DDBJ databases">
        <title>The genome sequence of Eubacterium siraeum V10Sc8a.</title>
        <authorList>
            <consortium name="metaHIT consortium -- http://www.metahit.eu/"/>
            <person name="Pajon A."/>
            <person name="Turner K."/>
            <person name="Parkhill J."/>
            <person name="Duncan S."/>
            <person name="Flint H."/>
        </authorList>
    </citation>
    <scope>NUCLEOTIDE SEQUENCE [LARGE SCALE GENOMIC DNA]</scope>
    <source>
        <strain evidence="3 4">V10Sc8a</strain>
    </source>
</reference>
<dbReference type="HOGENOM" id="CLU_793974_0_0_9"/>
<proteinExistence type="predicted"/>
<dbReference type="PATRIC" id="fig|717961.3.peg.46"/>
<dbReference type="Pfam" id="PF01841">
    <property type="entry name" value="Transglut_core"/>
    <property type="match status" value="1"/>
</dbReference>
<dbReference type="Gene3D" id="3.10.620.30">
    <property type="match status" value="1"/>
</dbReference>
<protein>
    <submittedName>
        <fullName evidence="3">Transglutaminase-like superfamily</fullName>
    </submittedName>
</protein>
<feature type="domain" description="Transglutaminase-like" evidence="2">
    <location>
        <begin position="259"/>
        <end position="320"/>
    </location>
</feature>
<gene>
    <name evidence="3" type="ORF">ES1_24410</name>
</gene>
<dbReference type="BioCyc" id="ESIR717961:G136L-2051-MONOMER"/>
<dbReference type="InterPro" id="IPR038765">
    <property type="entry name" value="Papain-like_cys_pep_sf"/>
</dbReference>
<dbReference type="InterPro" id="IPR002931">
    <property type="entry name" value="Transglutaminase-like"/>
</dbReference>